<evidence type="ECO:0000313" key="3">
    <source>
        <dbReference type="EMBL" id="KAJ7767400.1"/>
    </source>
</evidence>
<protein>
    <submittedName>
        <fullName evidence="3">Uncharacterized protein</fullName>
    </submittedName>
</protein>
<feature type="compositionally biased region" description="Pro residues" evidence="2">
    <location>
        <begin position="429"/>
        <end position="440"/>
    </location>
</feature>
<feature type="coiled-coil region" evidence="1">
    <location>
        <begin position="39"/>
        <end position="134"/>
    </location>
</feature>
<evidence type="ECO:0000256" key="2">
    <source>
        <dbReference type="SAM" id="MobiDB-lite"/>
    </source>
</evidence>
<keyword evidence="4" id="KW-1185">Reference proteome</keyword>
<proteinExistence type="predicted"/>
<evidence type="ECO:0000313" key="4">
    <source>
        <dbReference type="Proteomes" id="UP001215280"/>
    </source>
</evidence>
<comment type="caution">
    <text evidence="3">The sequence shown here is derived from an EMBL/GenBank/DDBJ whole genome shotgun (WGS) entry which is preliminary data.</text>
</comment>
<dbReference type="EMBL" id="JARJLG010000030">
    <property type="protein sequence ID" value="KAJ7767400.1"/>
    <property type="molecule type" value="Genomic_DNA"/>
</dbReference>
<feature type="compositionally biased region" description="Pro residues" evidence="2">
    <location>
        <begin position="382"/>
        <end position="392"/>
    </location>
</feature>
<dbReference type="PANTHER" id="PTHR21974:SF2">
    <property type="entry name" value="RE15880P"/>
    <property type="match status" value="1"/>
</dbReference>
<dbReference type="Proteomes" id="UP001215280">
    <property type="component" value="Unassembled WGS sequence"/>
</dbReference>
<organism evidence="3 4">
    <name type="scientific">Mycena maculata</name>
    <dbReference type="NCBI Taxonomy" id="230809"/>
    <lineage>
        <taxon>Eukaryota</taxon>
        <taxon>Fungi</taxon>
        <taxon>Dikarya</taxon>
        <taxon>Basidiomycota</taxon>
        <taxon>Agaricomycotina</taxon>
        <taxon>Agaricomycetes</taxon>
        <taxon>Agaricomycetidae</taxon>
        <taxon>Agaricales</taxon>
        <taxon>Marasmiineae</taxon>
        <taxon>Mycenaceae</taxon>
        <taxon>Mycena</taxon>
    </lineage>
</organism>
<sequence>MSVTEAAVLQNASYHMQLLDVIAELDYVPSALTQQNSYIASLEAEREQTVAKIAVLEKKTTKERKEHEALRDSTARRLAHKLTGRKEKFEAKASKEEREYVEALGKEIQEKRQLETLETMLAEAKAVRINLLEKAERHRLTKDDLEKLYSDIFDGVTQGYPEDDRLEQQLAMAQGRYNQIQAVLNKESQALNLLNSANSSLAACRRQVKEALGYSEWDVLGGGTMTDIMERDSLSTAQQQLNQTQLLVQQAISASQQVQPVGEFQVAHGSIISDVLFDNIFTDLAFHDKIKATARNVEEMQLKLTEQIRGARARTNAVGADLDAAAEHLTRARAALDTFRRNVFDRLSGAAPPLPSYSEISEPVVIEMPLAPGESRGGNMPRPFPGGSPPPGGMGQPSSYAPPAGPPPSLGGSPSAPSGASSSGMPRTSPSPSPAPPSAPSPSGSSYAPPPGPPPGHGAPPQVSAWGSRNPYAAALAGGTGRTAT</sequence>
<gene>
    <name evidence="3" type="ORF">DFH07DRAFT_880916</name>
</gene>
<feature type="region of interest" description="Disordered" evidence="2">
    <location>
        <begin position="370"/>
        <end position="485"/>
    </location>
</feature>
<feature type="compositionally biased region" description="Low complexity" evidence="2">
    <location>
        <begin position="410"/>
        <end position="426"/>
    </location>
</feature>
<reference evidence="3" key="1">
    <citation type="submission" date="2023-03" db="EMBL/GenBank/DDBJ databases">
        <title>Massive genome expansion in bonnet fungi (Mycena s.s.) driven by repeated elements and novel gene families across ecological guilds.</title>
        <authorList>
            <consortium name="Lawrence Berkeley National Laboratory"/>
            <person name="Harder C.B."/>
            <person name="Miyauchi S."/>
            <person name="Viragh M."/>
            <person name="Kuo A."/>
            <person name="Thoen E."/>
            <person name="Andreopoulos B."/>
            <person name="Lu D."/>
            <person name="Skrede I."/>
            <person name="Drula E."/>
            <person name="Henrissat B."/>
            <person name="Morin E."/>
            <person name="Kohler A."/>
            <person name="Barry K."/>
            <person name="LaButti K."/>
            <person name="Morin E."/>
            <person name="Salamov A."/>
            <person name="Lipzen A."/>
            <person name="Mereny Z."/>
            <person name="Hegedus B."/>
            <person name="Baldrian P."/>
            <person name="Stursova M."/>
            <person name="Weitz H."/>
            <person name="Taylor A."/>
            <person name="Grigoriev I.V."/>
            <person name="Nagy L.G."/>
            <person name="Martin F."/>
            <person name="Kauserud H."/>
        </authorList>
    </citation>
    <scope>NUCLEOTIDE SEQUENCE</scope>
    <source>
        <strain evidence="3">CBHHK188m</strain>
    </source>
</reference>
<dbReference type="AlphaFoldDB" id="A0AAD7JNX4"/>
<dbReference type="PANTHER" id="PTHR21974">
    <property type="entry name" value="RE15880P"/>
    <property type="match status" value="1"/>
</dbReference>
<keyword evidence="1" id="KW-0175">Coiled coil</keyword>
<evidence type="ECO:0000256" key="1">
    <source>
        <dbReference type="SAM" id="Coils"/>
    </source>
</evidence>
<feature type="compositionally biased region" description="Pro residues" evidence="2">
    <location>
        <begin position="448"/>
        <end position="458"/>
    </location>
</feature>
<name>A0AAD7JNX4_9AGAR</name>
<accession>A0AAD7JNX4</accession>